<dbReference type="GO" id="GO:0005507">
    <property type="term" value="F:copper ion binding"/>
    <property type="evidence" value="ECO:0007669"/>
    <property type="project" value="InterPro"/>
</dbReference>
<dbReference type="InterPro" id="IPR011706">
    <property type="entry name" value="Cu-oxidase_C"/>
</dbReference>
<reference evidence="3 4" key="1">
    <citation type="submission" date="2017-03" db="EMBL/GenBank/DDBJ databases">
        <authorList>
            <person name="Afonso C.L."/>
            <person name="Miller P.J."/>
            <person name="Scott M.A."/>
            <person name="Spackman E."/>
            <person name="Goraichik I."/>
            <person name="Dimitrov K.M."/>
            <person name="Suarez D.L."/>
            <person name="Swayne D.E."/>
        </authorList>
    </citation>
    <scope>NUCLEOTIDE SEQUENCE [LARGE SCALE GENOMIC DNA]</scope>
    <source>
        <strain evidence="3 4">Mu101</strain>
    </source>
</reference>
<evidence type="ECO:0000313" key="4">
    <source>
        <dbReference type="Proteomes" id="UP000234498"/>
    </source>
</evidence>
<dbReference type="InterPro" id="IPR002355">
    <property type="entry name" value="Cu_oxidase_Cu_BS"/>
</dbReference>
<keyword evidence="1" id="KW-0479">Metal-binding</keyword>
<dbReference type="PROSITE" id="PS00080">
    <property type="entry name" value="MULTICOPPER_OXIDASE2"/>
    <property type="match status" value="1"/>
</dbReference>
<evidence type="ECO:0000313" key="3">
    <source>
        <dbReference type="EMBL" id="SMX95539.1"/>
    </source>
</evidence>
<dbReference type="AlphaFoldDB" id="A0A2H1K7B8"/>
<accession>A0A2H1K7B8</accession>
<gene>
    <name evidence="3" type="ORF">BLIN101_03071</name>
</gene>
<dbReference type="EMBL" id="FXZA01000027">
    <property type="protein sequence ID" value="SMX95539.1"/>
    <property type="molecule type" value="Genomic_DNA"/>
</dbReference>
<proteinExistence type="predicted"/>
<evidence type="ECO:0000259" key="2">
    <source>
        <dbReference type="Pfam" id="PF07731"/>
    </source>
</evidence>
<dbReference type="Proteomes" id="UP000234498">
    <property type="component" value="Unassembled WGS sequence"/>
</dbReference>
<dbReference type="GO" id="GO:0016491">
    <property type="term" value="F:oxidoreductase activity"/>
    <property type="evidence" value="ECO:0007669"/>
    <property type="project" value="InterPro"/>
</dbReference>
<sequence length="61" mass="6869">MGIAAGQRSATETLWDHPHLNLPYMYHCHMLPHEDEGMMGQFVVIERGQEAEVGVPAGHER</sequence>
<dbReference type="SUPFAM" id="SSF49503">
    <property type="entry name" value="Cupredoxins"/>
    <property type="match status" value="1"/>
</dbReference>
<organism evidence="3 4">
    <name type="scientific">Brevibacterium linens</name>
    <dbReference type="NCBI Taxonomy" id="1703"/>
    <lineage>
        <taxon>Bacteria</taxon>
        <taxon>Bacillati</taxon>
        <taxon>Actinomycetota</taxon>
        <taxon>Actinomycetes</taxon>
        <taxon>Micrococcales</taxon>
        <taxon>Brevibacteriaceae</taxon>
        <taxon>Brevibacterium</taxon>
    </lineage>
</organism>
<dbReference type="InterPro" id="IPR008972">
    <property type="entry name" value="Cupredoxin"/>
</dbReference>
<dbReference type="Gene3D" id="2.60.40.420">
    <property type="entry name" value="Cupredoxins - blue copper proteins"/>
    <property type="match status" value="1"/>
</dbReference>
<dbReference type="Pfam" id="PF07731">
    <property type="entry name" value="Cu-oxidase_2"/>
    <property type="match status" value="1"/>
</dbReference>
<feature type="domain" description="Plastocyanin-like" evidence="2">
    <location>
        <begin position="23"/>
        <end position="45"/>
    </location>
</feature>
<evidence type="ECO:0000256" key="1">
    <source>
        <dbReference type="ARBA" id="ARBA00022723"/>
    </source>
</evidence>
<name>A0A2H1K7B8_BRELN</name>
<protein>
    <submittedName>
        <fullName evidence="3">Multicopper oxidase</fullName>
    </submittedName>
</protein>
<dbReference type="RefSeq" id="WP_219618151.1">
    <property type="nucleotide sequence ID" value="NZ_FXZA01000027.1"/>
</dbReference>